<dbReference type="Gene3D" id="3.40.50.300">
    <property type="entry name" value="P-loop containing nucleotide triphosphate hydrolases"/>
    <property type="match status" value="2"/>
</dbReference>
<name>A0A495VAE0_9GAMM</name>
<evidence type="ECO:0000313" key="4">
    <source>
        <dbReference type="Proteomes" id="UP000274556"/>
    </source>
</evidence>
<keyword evidence="4" id="KW-1185">Reference proteome</keyword>
<feature type="coiled-coil region" evidence="1">
    <location>
        <begin position="732"/>
        <end position="766"/>
    </location>
</feature>
<dbReference type="Pfam" id="PF13514">
    <property type="entry name" value="AAA_27"/>
    <property type="match status" value="1"/>
</dbReference>
<dbReference type="PANTHER" id="PTHR41259">
    <property type="entry name" value="DOUBLE-STRAND BREAK REPAIR RAD50 ATPASE, PUTATIVE-RELATED"/>
    <property type="match status" value="1"/>
</dbReference>
<protein>
    <submittedName>
        <fullName evidence="3">Uncharacterized protein YhaN</fullName>
    </submittedName>
</protein>
<dbReference type="Proteomes" id="UP000274556">
    <property type="component" value="Unassembled WGS sequence"/>
</dbReference>
<dbReference type="OrthoDB" id="9789562at2"/>
<evidence type="ECO:0000259" key="2">
    <source>
        <dbReference type="Pfam" id="PF13514"/>
    </source>
</evidence>
<organism evidence="3 4">
    <name type="scientific">Thiocapsa rosea</name>
    <dbReference type="NCBI Taxonomy" id="69360"/>
    <lineage>
        <taxon>Bacteria</taxon>
        <taxon>Pseudomonadati</taxon>
        <taxon>Pseudomonadota</taxon>
        <taxon>Gammaproteobacteria</taxon>
        <taxon>Chromatiales</taxon>
        <taxon>Chromatiaceae</taxon>
        <taxon>Thiocapsa</taxon>
    </lineage>
</organism>
<dbReference type="SUPFAM" id="SSF52540">
    <property type="entry name" value="P-loop containing nucleoside triphosphate hydrolases"/>
    <property type="match status" value="1"/>
</dbReference>
<feature type="coiled-coil region" evidence="1">
    <location>
        <begin position="857"/>
        <end position="887"/>
    </location>
</feature>
<feature type="coiled-coil region" evidence="1">
    <location>
        <begin position="605"/>
        <end position="632"/>
    </location>
</feature>
<keyword evidence="1" id="KW-0175">Coiled coil</keyword>
<sequence>MKLLELDLRAFGPFTDRRLDLSGGCEGLHLVFGPNEAGKSSALRALRGLLFGIHERTRDDFRHGKQELRLGGRLRNRNGEELAFVRRKGRKSTLLDPDGKAIGEDALLPFLGEVDDGLFERLFGIDYESLVGGGQTLLEERGREAEALFGTALGATAIHRVLDRLDQEANGLFLPRASKPRINALIGELGETERRLRDASLSVREWEQSKASLDRAIRELAAMDTEIAQMTLERSRLERIRRTLPDLVRMSRLREQLEGIGTVPVLAEDFATRREEAVAKLARADEARANAQHRLDGLRVLVGELSDAVSEDLLRESESIDDLRERLGSHRKAAQDRAELVAELAGRESEASALLQQVRSDLTREPVPADVTRLKPLLSRRRRATDLGARKAAVVDALAKTRADLAETQERLGLRAAALAELPAAVVSTDLQTALDAARRAGDLDQALVEERLALAAQLKTCEQGLSALGLWSGGLADLLAAPLPDEESLRRFADDTRALIEQRQALESKRSDVVAERLRCDEALRVAELSGSVPSEDDLAQSRAHRDRGWLLVKRAWLADEDVGAEARLYDAETSLADAFEGSLAVADEVADRLRREAGRVHDRATTRARLEVAQRELDETERALGALAVSVIRSEEAWHGLWSPCGVTPLPPAEMLPWLARAVRLREHIRQADALRERILSREAVRASHRVALLSALGTRDAAVEPGSSALATPELGALIGLAEGRQRVAEDGARARLALEHEVAELQERTRRLSRELSDAETAHAAWQADWTALMTELGLAPDAGPGEVSDDLQVIADAVAKVEAGTLLRSRIAGIDRDAIAFVAQTRDCLGRLAVDLLDRPVEEAILTLHVRLDEQRAVKTRLEELRAQASRTEGEIRESETAIAAADRVLAELCRQAACEAPEQLPLIEERVRDRRRLAAELADVERALMRAGDGLGIDALAQEAAAVDLDRAVMRLAEIDARLEQELRPAHRALIEEKADADRALKAMGGEGTAAALAEEAQQILAGIRTHAEQYVRIKLGARILRDEIERFRRQNSDPILGRTSRYFARLTCGAFSAVETDFDEADQPVLVGLRNSGERLRVEAMSTGTRDQLYLALRLANLEQYLQAAEPMPFVVDDILIQFDDERALATLATLADFSAKTQVILFTHHGRDIEQARQLDPSQERVWVHRLGS</sequence>
<dbReference type="AlphaFoldDB" id="A0A495VAE0"/>
<accession>A0A495VAE0</accession>
<evidence type="ECO:0000256" key="1">
    <source>
        <dbReference type="SAM" id="Coils"/>
    </source>
</evidence>
<dbReference type="RefSeq" id="WP_120798408.1">
    <property type="nucleotide sequence ID" value="NZ_RBXL01000001.1"/>
</dbReference>
<dbReference type="InterPro" id="IPR027417">
    <property type="entry name" value="P-loop_NTPase"/>
</dbReference>
<gene>
    <name evidence="3" type="ORF">BDD21_3758</name>
</gene>
<proteinExistence type="predicted"/>
<comment type="caution">
    <text evidence="3">The sequence shown here is derived from an EMBL/GenBank/DDBJ whole genome shotgun (WGS) entry which is preliminary data.</text>
</comment>
<evidence type="ECO:0000313" key="3">
    <source>
        <dbReference type="EMBL" id="RKT46254.1"/>
    </source>
</evidence>
<dbReference type="InterPro" id="IPR038734">
    <property type="entry name" value="YhaN_AAA"/>
</dbReference>
<dbReference type="EMBL" id="RBXL01000001">
    <property type="protein sequence ID" value="RKT46254.1"/>
    <property type="molecule type" value="Genomic_DNA"/>
</dbReference>
<feature type="domain" description="YhaN AAA" evidence="2">
    <location>
        <begin position="1"/>
        <end position="206"/>
    </location>
</feature>
<reference evidence="3 4" key="1">
    <citation type="submission" date="2018-10" db="EMBL/GenBank/DDBJ databases">
        <title>Genomic Encyclopedia of Archaeal and Bacterial Type Strains, Phase II (KMG-II): from individual species to whole genera.</title>
        <authorList>
            <person name="Goeker M."/>
        </authorList>
    </citation>
    <scope>NUCLEOTIDE SEQUENCE [LARGE SCALE GENOMIC DNA]</scope>
    <source>
        <strain evidence="3 4">DSM 235</strain>
    </source>
</reference>
<dbReference type="PANTHER" id="PTHR41259:SF1">
    <property type="entry name" value="DOUBLE-STRAND BREAK REPAIR RAD50 ATPASE, PUTATIVE-RELATED"/>
    <property type="match status" value="1"/>
</dbReference>
<feature type="coiled-coil region" evidence="1">
    <location>
        <begin position="203"/>
        <end position="240"/>
    </location>
</feature>